<dbReference type="InterPro" id="IPR001584">
    <property type="entry name" value="Integrase_cat-core"/>
</dbReference>
<evidence type="ECO:0000313" key="17">
    <source>
        <dbReference type="EMBL" id="CAA7270337.1"/>
    </source>
</evidence>
<evidence type="ECO:0000256" key="8">
    <source>
        <dbReference type="ARBA" id="ARBA00022884"/>
    </source>
</evidence>
<evidence type="ECO:0000313" key="18">
    <source>
        <dbReference type="Proteomes" id="UP000467700"/>
    </source>
</evidence>
<evidence type="ECO:0000256" key="13">
    <source>
        <dbReference type="ARBA" id="ARBA00048173"/>
    </source>
</evidence>
<comment type="catalytic activity">
    <reaction evidence="14">
        <text>DNA(n) + a 2'-deoxyribonucleoside 5'-triphosphate = DNA(n+1) + diphosphate</text>
        <dbReference type="Rhea" id="RHEA:22508"/>
        <dbReference type="Rhea" id="RHEA-COMP:17339"/>
        <dbReference type="Rhea" id="RHEA-COMP:17340"/>
        <dbReference type="ChEBI" id="CHEBI:33019"/>
        <dbReference type="ChEBI" id="CHEBI:61560"/>
        <dbReference type="ChEBI" id="CHEBI:173112"/>
        <dbReference type="EC" id="2.7.7.7"/>
    </reaction>
</comment>
<dbReference type="GO" id="GO:0016787">
    <property type="term" value="F:hydrolase activity"/>
    <property type="evidence" value="ECO:0007669"/>
    <property type="project" value="UniProtKB-KW"/>
</dbReference>
<feature type="domain" description="Integrase catalytic" evidence="16">
    <location>
        <begin position="1"/>
        <end position="141"/>
    </location>
</feature>
<dbReference type="GO" id="GO:0005634">
    <property type="term" value="C:nucleus"/>
    <property type="evidence" value="ECO:0007669"/>
    <property type="project" value="UniProtKB-ARBA"/>
</dbReference>
<comment type="catalytic activity">
    <reaction evidence="13">
        <text>DNA(n) + a 2'-deoxyribonucleoside 5'-triphosphate = DNA(n+1) + diphosphate</text>
        <dbReference type="Rhea" id="RHEA:22508"/>
        <dbReference type="Rhea" id="RHEA-COMP:17339"/>
        <dbReference type="Rhea" id="RHEA-COMP:17340"/>
        <dbReference type="ChEBI" id="CHEBI:33019"/>
        <dbReference type="ChEBI" id="CHEBI:61560"/>
        <dbReference type="ChEBI" id="CHEBI:173112"/>
        <dbReference type="EC" id="2.7.7.49"/>
    </reaction>
</comment>
<evidence type="ECO:0000256" key="9">
    <source>
        <dbReference type="ARBA" id="ARBA00022908"/>
    </source>
</evidence>
<evidence type="ECO:0000256" key="3">
    <source>
        <dbReference type="ARBA" id="ARBA00022722"/>
    </source>
</evidence>
<keyword evidence="6" id="KW-0378">Hydrolase</keyword>
<dbReference type="InterPro" id="IPR039537">
    <property type="entry name" value="Retrotran_Ty1/copia-like"/>
</dbReference>
<dbReference type="GO" id="GO:0015074">
    <property type="term" value="P:DNA integration"/>
    <property type="evidence" value="ECO:0007669"/>
    <property type="project" value="UniProtKB-KW"/>
</dbReference>
<keyword evidence="9" id="KW-0229">DNA integration</keyword>
<keyword evidence="2" id="KW-0548">Nucleotidyltransferase</keyword>
<dbReference type="GO" id="GO:0032196">
    <property type="term" value="P:transposition"/>
    <property type="evidence" value="ECO:0007669"/>
    <property type="project" value="UniProtKB-KW"/>
</dbReference>
<protein>
    <recommendedName>
        <fullName evidence="16">Integrase catalytic domain-containing protein</fullName>
    </recommendedName>
</protein>
<keyword evidence="1" id="KW-0815">Transposition</keyword>
<evidence type="ECO:0000256" key="11">
    <source>
        <dbReference type="ARBA" id="ARBA00022932"/>
    </source>
</evidence>
<dbReference type="AlphaFoldDB" id="A0A8S0WSY3"/>
<evidence type="ECO:0000256" key="10">
    <source>
        <dbReference type="ARBA" id="ARBA00022918"/>
    </source>
</evidence>
<evidence type="ECO:0000256" key="7">
    <source>
        <dbReference type="ARBA" id="ARBA00022842"/>
    </source>
</evidence>
<accession>A0A8S0WSY3</accession>
<dbReference type="Gene3D" id="3.30.420.10">
    <property type="entry name" value="Ribonuclease H-like superfamily/Ribonuclease H"/>
    <property type="match status" value="1"/>
</dbReference>
<evidence type="ECO:0000256" key="14">
    <source>
        <dbReference type="ARBA" id="ARBA00049244"/>
    </source>
</evidence>
<keyword evidence="11" id="KW-0239">DNA-directed DNA polymerase</keyword>
<dbReference type="GO" id="GO:0006310">
    <property type="term" value="P:DNA recombination"/>
    <property type="evidence" value="ECO:0007669"/>
    <property type="project" value="UniProtKB-KW"/>
</dbReference>
<keyword evidence="11" id="KW-0808">Transferase</keyword>
<keyword evidence="7" id="KW-0460">Magnesium</keyword>
<proteinExistence type="predicted"/>
<dbReference type="Proteomes" id="UP000467700">
    <property type="component" value="Unassembled WGS sequence"/>
</dbReference>
<dbReference type="GO" id="GO:0003723">
    <property type="term" value="F:RNA binding"/>
    <property type="evidence" value="ECO:0007669"/>
    <property type="project" value="UniProtKB-KW"/>
</dbReference>
<comment type="caution">
    <text evidence="17">The sequence shown here is derived from an EMBL/GenBank/DDBJ whole genome shotgun (WGS) entry which is preliminary data.</text>
</comment>
<evidence type="ECO:0000256" key="5">
    <source>
        <dbReference type="ARBA" id="ARBA00022759"/>
    </source>
</evidence>
<feature type="compositionally biased region" description="Pro residues" evidence="15">
    <location>
        <begin position="273"/>
        <end position="288"/>
    </location>
</feature>
<keyword evidence="3" id="KW-0540">Nuclease</keyword>
<dbReference type="PANTHER" id="PTHR42648">
    <property type="entry name" value="TRANSPOSASE, PUTATIVE-RELATED"/>
    <property type="match status" value="1"/>
</dbReference>
<dbReference type="InterPro" id="IPR012337">
    <property type="entry name" value="RNaseH-like_sf"/>
</dbReference>
<keyword evidence="12" id="KW-0233">DNA recombination</keyword>
<dbReference type="OrthoDB" id="7691805at2759"/>
<keyword evidence="8" id="KW-0694">RNA-binding</keyword>
<keyword evidence="18" id="KW-1185">Reference proteome</keyword>
<sequence length="381" mass="42333">MVFTDDVSSYRKAFFLSKKSGDATLQAIREYWAESEQQTGKQLKKLHLNMGKEFMNRACEDYCQEAGTLLKLTVPYAHASNGVPERTNRTIVEGVRCLLCDSRLPPSLWADAAATLVYTHNLIPSSRHPRKVPTEVWTGKHQDVSHLHPFGCTAYAKIPKEVNPSKIGPISIKYLLIGYYDHDAYKLFDQHTGKVIKSWDVIFEEGTGHHMLLATQPPMDSEDIYDIFGSTPTDDVEAGNGTPGRVVQEVLPVAPCTCPTDILHDAPMEPTTPAEPCPAAPAAPPPNAEPQRSTHTTRLTTAILELCESEGRLTQVKSDGIDWATDSSKPWTMLATDLPSLHTELDDYMAMLASSSDHHLPQSTVEALWEPNLWLELMQIE</sequence>
<gene>
    <name evidence="17" type="ORF">AAE3_LOCUS12559</name>
</gene>
<evidence type="ECO:0000259" key="16">
    <source>
        <dbReference type="PROSITE" id="PS50994"/>
    </source>
</evidence>
<feature type="region of interest" description="Disordered" evidence="15">
    <location>
        <begin position="264"/>
        <end position="295"/>
    </location>
</feature>
<keyword evidence="5" id="KW-0255">Endonuclease</keyword>
<dbReference type="GO" id="GO:0003964">
    <property type="term" value="F:RNA-directed DNA polymerase activity"/>
    <property type="evidence" value="ECO:0007669"/>
    <property type="project" value="UniProtKB-KW"/>
</dbReference>
<keyword evidence="4" id="KW-0479">Metal-binding</keyword>
<evidence type="ECO:0000256" key="15">
    <source>
        <dbReference type="SAM" id="MobiDB-lite"/>
    </source>
</evidence>
<evidence type="ECO:0000256" key="2">
    <source>
        <dbReference type="ARBA" id="ARBA00022695"/>
    </source>
</evidence>
<dbReference type="InterPro" id="IPR057670">
    <property type="entry name" value="SH3_retrovirus"/>
</dbReference>
<dbReference type="InterPro" id="IPR036397">
    <property type="entry name" value="RNaseH_sf"/>
</dbReference>
<dbReference type="GO" id="GO:0004519">
    <property type="term" value="F:endonuclease activity"/>
    <property type="evidence" value="ECO:0007669"/>
    <property type="project" value="UniProtKB-KW"/>
</dbReference>
<name>A0A8S0WSY3_CYCAE</name>
<evidence type="ECO:0000256" key="4">
    <source>
        <dbReference type="ARBA" id="ARBA00022723"/>
    </source>
</evidence>
<evidence type="ECO:0000256" key="1">
    <source>
        <dbReference type="ARBA" id="ARBA00022578"/>
    </source>
</evidence>
<evidence type="ECO:0000256" key="6">
    <source>
        <dbReference type="ARBA" id="ARBA00022801"/>
    </source>
</evidence>
<reference evidence="17 18" key="1">
    <citation type="submission" date="2020-01" db="EMBL/GenBank/DDBJ databases">
        <authorList>
            <person name="Gupta K D."/>
        </authorList>
    </citation>
    <scope>NUCLEOTIDE SEQUENCE [LARGE SCALE GENOMIC DNA]</scope>
</reference>
<dbReference type="GO" id="GO:0003887">
    <property type="term" value="F:DNA-directed DNA polymerase activity"/>
    <property type="evidence" value="ECO:0007669"/>
    <property type="project" value="UniProtKB-KW"/>
</dbReference>
<dbReference type="Pfam" id="PF25597">
    <property type="entry name" value="SH3_retrovirus"/>
    <property type="match status" value="1"/>
</dbReference>
<dbReference type="SUPFAM" id="SSF53098">
    <property type="entry name" value="Ribonuclease H-like"/>
    <property type="match status" value="1"/>
</dbReference>
<evidence type="ECO:0000256" key="12">
    <source>
        <dbReference type="ARBA" id="ARBA00023172"/>
    </source>
</evidence>
<dbReference type="GO" id="GO:0046872">
    <property type="term" value="F:metal ion binding"/>
    <property type="evidence" value="ECO:0007669"/>
    <property type="project" value="UniProtKB-KW"/>
</dbReference>
<dbReference type="EMBL" id="CACVBS010000090">
    <property type="protein sequence ID" value="CAA7270337.1"/>
    <property type="molecule type" value="Genomic_DNA"/>
</dbReference>
<dbReference type="PROSITE" id="PS50994">
    <property type="entry name" value="INTEGRASE"/>
    <property type="match status" value="1"/>
</dbReference>
<keyword evidence="10" id="KW-0695">RNA-directed DNA polymerase</keyword>
<organism evidence="17 18">
    <name type="scientific">Cyclocybe aegerita</name>
    <name type="common">Black poplar mushroom</name>
    <name type="synonym">Agrocybe aegerita</name>
    <dbReference type="NCBI Taxonomy" id="1973307"/>
    <lineage>
        <taxon>Eukaryota</taxon>
        <taxon>Fungi</taxon>
        <taxon>Dikarya</taxon>
        <taxon>Basidiomycota</taxon>
        <taxon>Agaricomycotina</taxon>
        <taxon>Agaricomycetes</taxon>
        <taxon>Agaricomycetidae</taxon>
        <taxon>Agaricales</taxon>
        <taxon>Agaricineae</taxon>
        <taxon>Bolbitiaceae</taxon>
        <taxon>Cyclocybe</taxon>
    </lineage>
</organism>
<dbReference type="PANTHER" id="PTHR42648:SF11">
    <property type="entry name" value="TRANSPOSON TY4-P GAG-POL POLYPROTEIN"/>
    <property type="match status" value="1"/>
</dbReference>